<accession>A0A7W8HBD6</accession>
<dbReference type="PANTHER" id="PTHR45846:SF1">
    <property type="entry name" value="TRNA-DIHYDROURIDINE(47) SYNTHASE [NAD(P)(+)]-LIKE"/>
    <property type="match status" value="1"/>
</dbReference>
<sequence>MKYYFAPLEGITNYIFRKIHSIYFPGLDKYFAPFISPNQSKKVMTKEMRDLLPENNEGIYLVPQILTASGGDFVATARKLSSLGYEEVNLNLGCPSGTVVAKNKGSGLLAFPEAVERLLDEIFSRLDMKISVKTRLGMTEGDEFYRLLEIYSQYPMEELIIHPRVREDFYKNNPRTEYFEYAVLESKNPLCYNGNLYTKEDIEKLRKRFPDVERLMCGRGLLTDPGFIWQIQNGGSEVQVCQRIMDFHNTLYQAYREYMSGERNVLFKMKEIWFYMISYFPGNEKAMKKIKKAQRLADYEAAVREVFSFK</sequence>
<evidence type="ECO:0000256" key="6">
    <source>
        <dbReference type="ARBA" id="ARBA00023002"/>
    </source>
</evidence>
<evidence type="ECO:0000256" key="8">
    <source>
        <dbReference type="PIRSR" id="PIRSR006621-1"/>
    </source>
</evidence>
<evidence type="ECO:0000256" key="3">
    <source>
        <dbReference type="ARBA" id="ARBA00022643"/>
    </source>
</evidence>
<feature type="binding site" evidence="9">
    <location>
        <position position="133"/>
    </location>
    <ligand>
        <name>FMN</name>
        <dbReference type="ChEBI" id="CHEBI:58210"/>
    </ligand>
</feature>
<dbReference type="GO" id="GO:0017150">
    <property type="term" value="F:tRNA dihydrouridine synthase activity"/>
    <property type="evidence" value="ECO:0007669"/>
    <property type="project" value="InterPro"/>
</dbReference>
<dbReference type="RefSeq" id="WP_183775085.1">
    <property type="nucleotide sequence ID" value="NZ_JACHFW010000010.1"/>
</dbReference>
<evidence type="ECO:0000259" key="10">
    <source>
        <dbReference type="Pfam" id="PF01207"/>
    </source>
</evidence>
<proteinExistence type="inferred from homology"/>
<evidence type="ECO:0000256" key="2">
    <source>
        <dbReference type="ARBA" id="ARBA00022630"/>
    </source>
</evidence>
<evidence type="ECO:0000256" key="9">
    <source>
        <dbReference type="PIRSR" id="PIRSR006621-2"/>
    </source>
</evidence>
<keyword evidence="9" id="KW-0547">Nucleotide-binding</keyword>
<evidence type="ECO:0000313" key="12">
    <source>
        <dbReference type="Proteomes" id="UP000543642"/>
    </source>
</evidence>
<dbReference type="SUPFAM" id="SSF51395">
    <property type="entry name" value="FMN-linked oxidoreductases"/>
    <property type="match status" value="1"/>
</dbReference>
<dbReference type="AlphaFoldDB" id="A0A7W8HBD6"/>
<keyword evidence="5" id="KW-0521">NADP</keyword>
<comment type="cofactor">
    <cofactor evidence="1 7 9">
        <name>FMN</name>
        <dbReference type="ChEBI" id="CHEBI:58210"/>
    </cofactor>
</comment>
<dbReference type="GO" id="GO:0003723">
    <property type="term" value="F:RNA binding"/>
    <property type="evidence" value="ECO:0007669"/>
    <property type="project" value="TreeGrafter"/>
</dbReference>
<feature type="domain" description="DUS-like FMN-binding" evidence="10">
    <location>
        <begin position="5"/>
        <end position="292"/>
    </location>
</feature>
<evidence type="ECO:0000256" key="4">
    <source>
        <dbReference type="ARBA" id="ARBA00022694"/>
    </source>
</evidence>
<dbReference type="GO" id="GO:0050660">
    <property type="term" value="F:flavin adenine dinucleotide binding"/>
    <property type="evidence" value="ECO:0007669"/>
    <property type="project" value="InterPro"/>
</dbReference>
<evidence type="ECO:0000256" key="1">
    <source>
        <dbReference type="ARBA" id="ARBA00001917"/>
    </source>
</evidence>
<evidence type="ECO:0000313" key="11">
    <source>
        <dbReference type="EMBL" id="MBB5265277.1"/>
    </source>
</evidence>
<keyword evidence="12" id="KW-1185">Reference proteome</keyword>
<dbReference type="Gene3D" id="3.20.20.70">
    <property type="entry name" value="Aldolase class I"/>
    <property type="match status" value="1"/>
</dbReference>
<dbReference type="PANTHER" id="PTHR45846">
    <property type="entry name" value="TRNA-DIHYDROURIDINE(47) SYNTHASE [NAD(P)(+)]-LIKE"/>
    <property type="match status" value="1"/>
</dbReference>
<dbReference type="EC" id="1.3.1.-" evidence="7"/>
<keyword evidence="3 7" id="KW-0288">FMN</keyword>
<protein>
    <recommendedName>
        <fullName evidence="7">tRNA-dihydrouridine synthase</fullName>
        <ecNumber evidence="7">1.3.1.-</ecNumber>
    </recommendedName>
</protein>
<comment type="similarity">
    <text evidence="7">Belongs to the dus family.</text>
</comment>
<reference evidence="11 12" key="1">
    <citation type="submission" date="2020-08" db="EMBL/GenBank/DDBJ databases">
        <title>Genomic Encyclopedia of Type Strains, Phase IV (KMG-IV): sequencing the most valuable type-strain genomes for metagenomic binning, comparative biology and taxonomic classification.</title>
        <authorList>
            <person name="Goeker M."/>
        </authorList>
    </citation>
    <scope>NUCLEOTIDE SEQUENCE [LARGE SCALE GENOMIC DNA]</scope>
    <source>
        <strain evidence="11 12">DSM 106146</strain>
    </source>
</reference>
<dbReference type="InterPro" id="IPR035587">
    <property type="entry name" value="DUS-like_FMN-bd"/>
</dbReference>
<dbReference type="EMBL" id="JACHFW010000010">
    <property type="protein sequence ID" value="MBB5265277.1"/>
    <property type="molecule type" value="Genomic_DNA"/>
</dbReference>
<gene>
    <name evidence="11" type="ORF">HNP82_002420</name>
</gene>
<organism evidence="11 12">
    <name type="scientific">Catenibacillus scindens</name>
    <dbReference type="NCBI Taxonomy" id="673271"/>
    <lineage>
        <taxon>Bacteria</taxon>
        <taxon>Bacillati</taxon>
        <taxon>Bacillota</taxon>
        <taxon>Clostridia</taxon>
        <taxon>Lachnospirales</taxon>
        <taxon>Lachnospiraceae</taxon>
        <taxon>Catenibacillus</taxon>
    </lineage>
</organism>
<evidence type="ECO:0000256" key="7">
    <source>
        <dbReference type="PIRNR" id="PIRNR006621"/>
    </source>
</evidence>
<name>A0A7W8HBD6_9FIRM</name>
<comment type="caution">
    <text evidence="11">The sequence shown here is derived from an EMBL/GenBank/DDBJ whole genome shotgun (WGS) entry which is preliminary data.</text>
</comment>
<feature type="binding site" evidence="9">
    <location>
        <position position="162"/>
    </location>
    <ligand>
        <name>FMN</name>
        <dbReference type="ChEBI" id="CHEBI:58210"/>
    </ligand>
</feature>
<feature type="active site" description="Proton donor" evidence="8">
    <location>
        <position position="94"/>
    </location>
</feature>
<dbReference type="InterPro" id="IPR001269">
    <property type="entry name" value="DUS_fam"/>
</dbReference>
<dbReference type="Proteomes" id="UP000543642">
    <property type="component" value="Unassembled WGS sequence"/>
</dbReference>
<feature type="binding site" evidence="9">
    <location>
        <position position="64"/>
    </location>
    <ligand>
        <name>FMN</name>
        <dbReference type="ChEBI" id="CHEBI:58210"/>
    </ligand>
</feature>
<dbReference type="InterPro" id="IPR013785">
    <property type="entry name" value="Aldolase_TIM"/>
</dbReference>
<keyword evidence="4 7" id="KW-0819">tRNA processing</keyword>
<keyword evidence="6 7" id="KW-0560">Oxidoreductase</keyword>
<dbReference type="PROSITE" id="PS01136">
    <property type="entry name" value="UPF0034"/>
    <property type="match status" value="1"/>
</dbReference>
<dbReference type="InterPro" id="IPR018517">
    <property type="entry name" value="tRNA_hU_synthase_CS"/>
</dbReference>
<dbReference type="PIRSF" id="PIRSF006621">
    <property type="entry name" value="Dus"/>
    <property type="match status" value="1"/>
</dbReference>
<dbReference type="Pfam" id="PF01207">
    <property type="entry name" value="Dus"/>
    <property type="match status" value="1"/>
</dbReference>
<keyword evidence="2 7" id="KW-0285">Flavoprotein</keyword>
<evidence type="ECO:0000256" key="5">
    <source>
        <dbReference type="ARBA" id="ARBA00022857"/>
    </source>
</evidence>
<feature type="binding site" evidence="9">
    <location>
        <begin position="218"/>
        <end position="219"/>
    </location>
    <ligand>
        <name>FMN</name>
        <dbReference type="ChEBI" id="CHEBI:58210"/>
    </ligand>
</feature>
<comment type="function">
    <text evidence="7">Catalyzes the synthesis of 5,6-dihydrouridine (D), a modified base found in the D-loop of most tRNAs, via the reduction of the C5-C6 double bond in target uridines.</text>
</comment>
<dbReference type="CDD" id="cd02801">
    <property type="entry name" value="DUS_like_FMN"/>
    <property type="match status" value="1"/>
</dbReference>